<dbReference type="AlphaFoldDB" id="F0SRJ8"/>
<dbReference type="Gene3D" id="3.40.50.2000">
    <property type="entry name" value="Glycogen Phosphorylase B"/>
    <property type="match status" value="2"/>
</dbReference>
<dbReference type="KEGG" id="pbs:Plabr_1510"/>
<dbReference type="HOGENOM" id="CLU_651933_0_0_0"/>
<proteinExistence type="predicted"/>
<keyword evidence="2" id="KW-1185">Reference proteome</keyword>
<sequence length="421" mass="47332">MRPLKLCFVSLHAFPVFRPTAPGIFGGTETRAATIAQGMQKLTNCEVSFLARNARLREPQTVEGIHFIPWRDFWTGVRAHVAEHLDILAPGSMIRVKKWSSHLLWEIPALAVLYPTRKRQRNPQRCQRVFDEIDTDAFLAFGVGSTSAAVIANAKRLGKPCLVFTGADSDVDFSDQADPQARRVYGEADEVCRWVLENADHLIVQNEFQQTCITEQIGRDCTLLRNPIDPGSWQQLSACSDQPELPFSDYILWIGRVETYHKRAPLAVDIARQFPEERFVLVLNPRDAELERKLTAEMPANVHVIRQLPFSQMPGLFSKAKLYFNTSSRQYEGFPNAFLQATVCGTPISSLEVGTEFLNSSGAGLCADGNLDQQVQDIRTLLADPDPNARMARALEYVNQHYSLQAIVHQLEALLREKLGQ</sequence>
<accession>F0SRJ8</accession>
<reference evidence="2" key="1">
    <citation type="submission" date="2011-02" db="EMBL/GenBank/DDBJ databases">
        <title>The complete genome of Planctomyces brasiliensis DSM 5305.</title>
        <authorList>
            <person name="Lucas S."/>
            <person name="Copeland A."/>
            <person name="Lapidus A."/>
            <person name="Bruce D."/>
            <person name="Goodwin L."/>
            <person name="Pitluck S."/>
            <person name="Kyrpides N."/>
            <person name="Mavromatis K."/>
            <person name="Pagani I."/>
            <person name="Ivanova N."/>
            <person name="Ovchinnikova G."/>
            <person name="Lu M."/>
            <person name="Detter J.C."/>
            <person name="Han C."/>
            <person name="Land M."/>
            <person name="Hauser L."/>
            <person name="Markowitz V."/>
            <person name="Cheng J.-F."/>
            <person name="Hugenholtz P."/>
            <person name="Woyke T."/>
            <person name="Wu D."/>
            <person name="Tindall B."/>
            <person name="Pomrenke H.G."/>
            <person name="Brambilla E."/>
            <person name="Klenk H.-P."/>
            <person name="Eisen J.A."/>
        </authorList>
    </citation>
    <scope>NUCLEOTIDE SEQUENCE [LARGE SCALE GENOMIC DNA]</scope>
    <source>
        <strain evidence="2">ATCC 49424 / DSM 5305 / JCM 21570 / NBRC 103401 / IFAM 1448</strain>
    </source>
</reference>
<name>F0SRJ8_RUBBR</name>
<organism evidence="1 2">
    <name type="scientific">Rubinisphaera brasiliensis (strain ATCC 49424 / DSM 5305 / JCM 21570 / IAM 15109 / NBRC 103401 / IFAM 1448)</name>
    <name type="common">Planctomyces brasiliensis</name>
    <dbReference type="NCBI Taxonomy" id="756272"/>
    <lineage>
        <taxon>Bacteria</taxon>
        <taxon>Pseudomonadati</taxon>
        <taxon>Planctomycetota</taxon>
        <taxon>Planctomycetia</taxon>
        <taxon>Planctomycetales</taxon>
        <taxon>Planctomycetaceae</taxon>
        <taxon>Rubinisphaera</taxon>
    </lineage>
</organism>
<dbReference type="eggNOG" id="COG0438">
    <property type="taxonomic scope" value="Bacteria"/>
</dbReference>
<dbReference type="CDD" id="cd03801">
    <property type="entry name" value="GT4_PimA-like"/>
    <property type="match status" value="1"/>
</dbReference>
<evidence type="ECO:0000313" key="2">
    <source>
        <dbReference type="Proteomes" id="UP000006860"/>
    </source>
</evidence>
<dbReference type="Pfam" id="PF13692">
    <property type="entry name" value="Glyco_trans_1_4"/>
    <property type="match status" value="1"/>
</dbReference>
<gene>
    <name evidence="1" type="ordered locus">Plabr_1510</name>
</gene>
<dbReference type="OrthoDB" id="9775208at2"/>
<dbReference type="STRING" id="756272.Plabr_1510"/>
<dbReference type="GO" id="GO:0016740">
    <property type="term" value="F:transferase activity"/>
    <property type="evidence" value="ECO:0007669"/>
    <property type="project" value="UniProtKB-KW"/>
</dbReference>
<dbReference type="PANTHER" id="PTHR12526:SF626">
    <property type="entry name" value="GLL4300 PROTEIN"/>
    <property type="match status" value="1"/>
</dbReference>
<dbReference type="SUPFAM" id="SSF53756">
    <property type="entry name" value="UDP-Glycosyltransferase/glycogen phosphorylase"/>
    <property type="match status" value="1"/>
</dbReference>
<protein>
    <submittedName>
        <fullName evidence="1">Glycosyl transferase group 1</fullName>
    </submittedName>
</protein>
<dbReference type="Proteomes" id="UP000006860">
    <property type="component" value="Chromosome"/>
</dbReference>
<dbReference type="PANTHER" id="PTHR12526">
    <property type="entry name" value="GLYCOSYLTRANSFERASE"/>
    <property type="match status" value="1"/>
</dbReference>
<evidence type="ECO:0000313" key="1">
    <source>
        <dbReference type="EMBL" id="ADY59121.1"/>
    </source>
</evidence>
<dbReference type="EMBL" id="CP002546">
    <property type="protein sequence ID" value="ADY59121.1"/>
    <property type="molecule type" value="Genomic_DNA"/>
</dbReference>
<keyword evidence="1" id="KW-0808">Transferase</keyword>
<dbReference type="RefSeq" id="WP_013627849.1">
    <property type="nucleotide sequence ID" value="NC_015174.1"/>
</dbReference>